<dbReference type="InterPro" id="IPR003954">
    <property type="entry name" value="RRM_euk-type"/>
</dbReference>
<evidence type="ECO:0000256" key="6">
    <source>
        <dbReference type="ARBA" id="ARBA00023187"/>
    </source>
</evidence>
<name>A0AAV1ILR0_9CHLO</name>
<comment type="similarity">
    <text evidence="2 9">Belongs to the splicing factor SR family.</text>
</comment>
<dbReference type="InterPro" id="IPR000504">
    <property type="entry name" value="RRM_dom"/>
</dbReference>
<evidence type="ECO:0000256" key="2">
    <source>
        <dbReference type="ARBA" id="ARBA00010269"/>
    </source>
</evidence>
<dbReference type="FunFam" id="3.30.70.330:FF:000097">
    <property type="entry name" value="U2 snRNP auxiliary factor large subunit"/>
    <property type="match status" value="1"/>
</dbReference>
<gene>
    <name evidence="12" type="ORF">CVIRNUC_010103</name>
</gene>
<dbReference type="SUPFAM" id="SSF54928">
    <property type="entry name" value="RNA-binding domain, RBD"/>
    <property type="match status" value="2"/>
</dbReference>
<proteinExistence type="inferred from homology"/>
<comment type="subcellular location">
    <subcellularLocation>
        <location evidence="1 9">Nucleus</location>
    </subcellularLocation>
</comment>
<dbReference type="GO" id="GO:0005634">
    <property type="term" value="C:nucleus"/>
    <property type="evidence" value="ECO:0007669"/>
    <property type="project" value="UniProtKB-SubCell"/>
</dbReference>
<dbReference type="Gene3D" id="3.30.70.330">
    <property type="match status" value="3"/>
</dbReference>
<evidence type="ECO:0000256" key="5">
    <source>
        <dbReference type="ARBA" id="ARBA00022884"/>
    </source>
</evidence>
<dbReference type="GO" id="GO:0003723">
    <property type="term" value="F:RNA binding"/>
    <property type="evidence" value="ECO:0007669"/>
    <property type="project" value="UniProtKB-UniRule"/>
</dbReference>
<evidence type="ECO:0000313" key="12">
    <source>
        <dbReference type="EMBL" id="CAK0786889.1"/>
    </source>
</evidence>
<keyword evidence="7 9" id="KW-0539">Nucleus</keyword>
<protein>
    <recommendedName>
        <fullName evidence="9">Splicing factor U2af large subunit</fullName>
    </recommendedName>
    <alternativeName>
        <fullName evidence="9">U2 auxiliary factor 65 kDa subunit</fullName>
    </alternativeName>
    <alternativeName>
        <fullName evidence="9">U2 small nuclear ribonucleoprotein auxiliary factor large subunit (U2 snRNP auxiliary factor large subunit)</fullName>
    </alternativeName>
</protein>
<evidence type="ECO:0000256" key="3">
    <source>
        <dbReference type="ARBA" id="ARBA00022664"/>
    </source>
</evidence>
<evidence type="ECO:0000256" key="10">
    <source>
        <dbReference type="SAM" id="MobiDB-lite"/>
    </source>
</evidence>
<dbReference type="CDD" id="cd12231">
    <property type="entry name" value="RRM2_U2AF65"/>
    <property type="match status" value="1"/>
</dbReference>
<dbReference type="PANTHER" id="PTHR23139">
    <property type="entry name" value="RNA-BINDING PROTEIN"/>
    <property type="match status" value="1"/>
</dbReference>
<dbReference type="SMART" id="SM00360">
    <property type="entry name" value="RRM"/>
    <property type="match status" value="3"/>
</dbReference>
<dbReference type="InterPro" id="IPR006529">
    <property type="entry name" value="U2AF_lg"/>
</dbReference>
<dbReference type="Pfam" id="PF00076">
    <property type="entry name" value="RRM_1"/>
    <property type="match status" value="2"/>
</dbReference>
<dbReference type="AlphaFoldDB" id="A0AAV1ILR0"/>
<organism evidence="12 13">
    <name type="scientific">Coccomyxa viridis</name>
    <dbReference type="NCBI Taxonomy" id="1274662"/>
    <lineage>
        <taxon>Eukaryota</taxon>
        <taxon>Viridiplantae</taxon>
        <taxon>Chlorophyta</taxon>
        <taxon>core chlorophytes</taxon>
        <taxon>Trebouxiophyceae</taxon>
        <taxon>Trebouxiophyceae incertae sedis</taxon>
        <taxon>Coccomyxaceae</taxon>
        <taxon>Coccomyxa</taxon>
    </lineage>
</organism>
<feature type="domain" description="RRM" evidence="11">
    <location>
        <begin position="345"/>
        <end position="431"/>
    </location>
</feature>
<dbReference type="PROSITE" id="PS50102">
    <property type="entry name" value="RRM"/>
    <property type="match status" value="3"/>
</dbReference>
<evidence type="ECO:0000256" key="8">
    <source>
        <dbReference type="PROSITE-ProRule" id="PRU00176"/>
    </source>
</evidence>
<accession>A0AAV1ILR0</accession>
<dbReference type="FunFam" id="3.30.70.330:FF:000568">
    <property type="entry name" value="U2 snRNP auxiliary factor large subunit"/>
    <property type="match status" value="1"/>
</dbReference>
<dbReference type="SMART" id="SM00361">
    <property type="entry name" value="RRM_1"/>
    <property type="match status" value="3"/>
</dbReference>
<feature type="region of interest" description="Disordered" evidence="10">
    <location>
        <begin position="1"/>
        <end position="71"/>
    </location>
</feature>
<evidence type="ECO:0000256" key="1">
    <source>
        <dbReference type="ARBA" id="ARBA00004123"/>
    </source>
</evidence>
<dbReference type="GO" id="GO:0008380">
    <property type="term" value="P:RNA splicing"/>
    <property type="evidence" value="ECO:0007669"/>
    <property type="project" value="UniProtKB-KW"/>
</dbReference>
<keyword evidence="3 9" id="KW-0507">mRNA processing</keyword>
<feature type="compositionally biased region" description="Basic and acidic residues" evidence="10">
    <location>
        <begin position="1"/>
        <end position="25"/>
    </location>
</feature>
<dbReference type="NCBIfam" id="TIGR01642">
    <property type="entry name" value="U2AF_lg"/>
    <property type="match status" value="1"/>
</dbReference>
<evidence type="ECO:0000256" key="7">
    <source>
        <dbReference type="ARBA" id="ARBA00023242"/>
    </source>
</evidence>
<keyword evidence="4" id="KW-0677">Repeat</keyword>
<evidence type="ECO:0000256" key="4">
    <source>
        <dbReference type="ARBA" id="ARBA00022737"/>
    </source>
</evidence>
<evidence type="ECO:0000256" key="9">
    <source>
        <dbReference type="RuleBase" id="RU364135"/>
    </source>
</evidence>
<feature type="compositionally biased region" description="Basic residues" evidence="10">
    <location>
        <begin position="26"/>
        <end position="45"/>
    </location>
</feature>
<feature type="domain" description="RRM" evidence="11">
    <location>
        <begin position="120"/>
        <end position="203"/>
    </location>
</feature>
<sequence>MADADHDRRDRDRHRDRDRDKDRKEKRSRRSRSRSKDRKSSRKHKERSETPPRRRRRERKSGFDIAPGADGIPMAAPVAAAAAPEGFSNGFGNAPPMMGTNPGLSLAAQPPSQQATRHARRVYVGGLPPTGNEQNIATFFSNALAAVGGTTAGPGPSVVNVYINYEKKFAFVEFRTVEETSNAMALDGIMFEGVSVRVRRPNDYNPAAAAALGPAVPNPALNLSAIGLHPGGMNAGTMIDAAERIFVGGLPYYLNDEQCRELLGSFGAIKSFDLVKDRDTGNSKGYGFVVYQDPNVTDIACAGLNGMRMGERTLTVRRATEQSAPNPGMPEPVASLVSRILSLKEAVTVEELQNDEEYTDIVEDMREECSKFGQVNNVIIPRPTAPGTPAPPGLGKVIVEFADETGCTAAFRVLNGRRFGGRTVVATYLLEQSYMAGQLDV</sequence>
<reference evidence="12 13" key="1">
    <citation type="submission" date="2023-10" db="EMBL/GenBank/DDBJ databases">
        <authorList>
            <person name="Maclean D."/>
            <person name="Macfadyen A."/>
        </authorList>
    </citation>
    <scope>NUCLEOTIDE SEQUENCE [LARGE SCALE GENOMIC DNA]</scope>
</reference>
<evidence type="ECO:0000313" key="13">
    <source>
        <dbReference type="Proteomes" id="UP001314263"/>
    </source>
</evidence>
<dbReference type="GO" id="GO:0006397">
    <property type="term" value="P:mRNA processing"/>
    <property type="evidence" value="ECO:0007669"/>
    <property type="project" value="UniProtKB-KW"/>
</dbReference>
<dbReference type="EMBL" id="CAUYUE010000015">
    <property type="protein sequence ID" value="CAK0786889.1"/>
    <property type="molecule type" value="Genomic_DNA"/>
</dbReference>
<dbReference type="Proteomes" id="UP001314263">
    <property type="component" value="Unassembled WGS sequence"/>
</dbReference>
<dbReference type="CDD" id="cd12230">
    <property type="entry name" value="RRM1_U2AF65"/>
    <property type="match status" value="1"/>
</dbReference>
<keyword evidence="13" id="KW-1185">Reference proteome</keyword>
<feature type="domain" description="RRM" evidence="11">
    <location>
        <begin position="243"/>
        <end position="321"/>
    </location>
</feature>
<dbReference type="CDD" id="cd12232">
    <property type="entry name" value="RRM3_U2AF65"/>
    <property type="match status" value="1"/>
</dbReference>
<evidence type="ECO:0000259" key="11">
    <source>
        <dbReference type="PROSITE" id="PS50102"/>
    </source>
</evidence>
<comment type="caution">
    <text evidence="12">The sequence shown here is derived from an EMBL/GenBank/DDBJ whole genome shotgun (WGS) entry which is preliminary data.</text>
</comment>
<keyword evidence="6 9" id="KW-0508">mRNA splicing</keyword>
<comment type="function">
    <text evidence="9">Necessary for the splicing of pre-mRNA.</text>
</comment>
<keyword evidence="5 8" id="KW-0694">RNA-binding</keyword>
<dbReference type="FunFam" id="3.30.70.330:FF:000057">
    <property type="entry name" value="U2 snRNP auxiliary factor large subunit"/>
    <property type="match status" value="1"/>
</dbReference>
<dbReference type="InterPro" id="IPR035979">
    <property type="entry name" value="RBD_domain_sf"/>
</dbReference>
<dbReference type="InterPro" id="IPR012677">
    <property type="entry name" value="Nucleotide-bd_a/b_plait_sf"/>
</dbReference>